<comment type="subcellular location">
    <subcellularLocation>
        <location evidence="2">Mitochondrion</location>
    </subcellularLocation>
</comment>
<dbReference type="PANTHER" id="PTHR13391:SF0">
    <property type="entry name" value="PROTEIN MISATO HOMOLOG 1"/>
    <property type="match status" value="1"/>
</dbReference>
<organism evidence="8">
    <name type="scientific">Ganoderma boninense</name>
    <dbReference type="NCBI Taxonomy" id="34458"/>
    <lineage>
        <taxon>Eukaryota</taxon>
        <taxon>Fungi</taxon>
        <taxon>Dikarya</taxon>
        <taxon>Basidiomycota</taxon>
        <taxon>Agaricomycotina</taxon>
        <taxon>Agaricomycetes</taxon>
        <taxon>Polyporales</taxon>
        <taxon>Polyporaceae</taxon>
        <taxon>Ganoderma</taxon>
    </lineage>
</organism>
<dbReference type="GO" id="GO:0004252">
    <property type="term" value="F:serine-type endopeptidase activity"/>
    <property type="evidence" value="ECO:0007669"/>
    <property type="project" value="UniProtKB-EC"/>
</dbReference>
<feature type="domain" description="DML1/Misato tubulin" evidence="7">
    <location>
        <begin position="121"/>
        <end position="304"/>
    </location>
</feature>
<dbReference type="EMBL" id="LR725153">
    <property type="protein sequence ID" value="VWO95844.1"/>
    <property type="molecule type" value="Genomic_DNA"/>
</dbReference>
<evidence type="ECO:0000313" key="8">
    <source>
        <dbReference type="EMBL" id="VWO95844.1"/>
    </source>
</evidence>
<comment type="function">
    <text evidence="1">Involved in the partitioning of the mitochondrial organelle and mitochondrial DNA (mtDNA) inheritance.</text>
</comment>
<evidence type="ECO:0000256" key="4">
    <source>
        <dbReference type="ARBA" id="ARBA00023128"/>
    </source>
</evidence>
<feature type="domain" description="Misato Segment II tubulin-like" evidence="6">
    <location>
        <begin position="2"/>
        <end position="46"/>
    </location>
</feature>
<dbReference type="Pfam" id="PF10644">
    <property type="entry name" value="Misat_Tub_SegII"/>
    <property type="match status" value="1"/>
</dbReference>
<dbReference type="Pfam" id="PF14881">
    <property type="entry name" value="Tubulin_3"/>
    <property type="match status" value="1"/>
</dbReference>
<keyword evidence="8" id="KW-0645">Protease</keyword>
<dbReference type="InterPro" id="IPR036525">
    <property type="entry name" value="Tubulin/FtsZ_GTPase_sf"/>
</dbReference>
<dbReference type="InterPro" id="IPR019605">
    <property type="entry name" value="Misato_II_tubulin-like"/>
</dbReference>
<dbReference type="GO" id="GO:0005739">
    <property type="term" value="C:mitochondrion"/>
    <property type="evidence" value="ECO:0007669"/>
    <property type="project" value="UniProtKB-SubCell"/>
</dbReference>
<dbReference type="Gene3D" id="3.40.50.1440">
    <property type="entry name" value="Tubulin/FtsZ, GTPase domain"/>
    <property type="match status" value="1"/>
</dbReference>
<proteinExistence type="inferred from homology"/>
<keyword evidence="4" id="KW-0496">Mitochondrion</keyword>
<gene>
    <name evidence="8" type="primary">A3MZ94</name>
</gene>
<dbReference type="AlphaFoldDB" id="A0A5K1JV68"/>
<evidence type="ECO:0000256" key="3">
    <source>
        <dbReference type="ARBA" id="ARBA00008507"/>
    </source>
</evidence>
<sequence length="539" mass="59315">MKEIVYVQAGSFANFVGSHFWNTQEGYFTYGDGDDPLVEHDREKRHTAQDYCYLTGHRTSGLSPTNSTPITRPPAADWDGGVVEYRQDPIPKSEYHTRLETGELELDAASEDPSTSTTGLSRVRFWSDYSRVFLHPRTPQRLPDLADWDAIDGDWNKSKEGFQKYVSDHDLMENELRSFVEECDGLQGLQLMSDCVAFGGFTDAFLTAFRDEFPKLPSLAFPFLSNASNTLVTVEEPEAAKTLNDAFCIRSLENLSTLNVPIQHPSTWKQGGWLEDLSFDLRSPYLTSALVSTHIESATLPLRLKASDHALASMGTLLNMSGTTRTAHLAGIYPLYASTLAQDVPVKLYDLSVVTESRSKPVAVCLPLAASVATVDPVPTHEICRLPSANTDVCKSSAETSRPHNGRSSTKSFPCVSPHASGTDEQLRDSVHAPAYPTPTSFPRIVSPASPLDSDSDRHNVYSALSTSSASATLFAGYARLAQECVDRRAEVVTRMGLEFDEVRELKDELWALCDRYAAADEDLGGGEGEDVEMGEDEE</sequence>
<dbReference type="GO" id="GO:0006508">
    <property type="term" value="P:proteolysis"/>
    <property type="evidence" value="ECO:0007669"/>
    <property type="project" value="UniProtKB-KW"/>
</dbReference>
<dbReference type="GO" id="GO:0007005">
    <property type="term" value="P:mitochondrion organization"/>
    <property type="evidence" value="ECO:0007669"/>
    <property type="project" value="InterPro"/>
</dbReference>
<evidence type="ECO:0000256" key="5">
    <source>
        <dbReference type="SAM" id="MobiDB-lite"/>
    </source>
</evidence>
<evidence type="ECO:0000259" key="7">
    <source>
        <dbReference type="Pfam" id="PF14881"/>
    </source>
</evidence>
<dbReference type="InterPro" id="IPR049942">
    <property type="entry name" value="DML1/Misato"/>
</dbReference>
<feature type="region of interest" description="Disordered" evidence="5">
    <location>
        <begin position="394"/>
        <end position="456"/>
    </location>
</feature>
<accession>A0A5K1JV68</accession>
<reference evidence="8" key="1">
    <citation type="submission" date="2019-10" db="EMBL/GenBank/DDBJ databases">
        <authorList>
            <person name="Nor Muhammad N."/>
        </authorList>
    </citation>
    <scope>NUCLEOTIDE SEQUENCE</scope>
</reference>
<evidence type="ECO:0000259" key="6">
    <source>
        <dbReference type="Pfam" id="PF10644"/>
    </source>
</evidence>
<comment type="similarity">
    <text evidence="3">Belongs to the misato family.</text>
</comment>
<dbReference type="InterPro" id="IPR029209">
    <property type="entry name" value="DML1/Misato_tubulin"/>
</dbReference>
<evidence type="ECO:0000256" key="1">
    <source>
        <dbReference type="ARBA" id="ARBA00003757"/>
    </source>
</evidence>
<name>A0A5K1JV68_9APHY</name>
<dbReference type="SUPFAM" id="SSF52490">
    <property type="entry name" value="Tubulin nucleotide-binding domain-like"/>
    <property type="match status" value="1"/>
</dbReference>
<dbReference type="PANTHER" id="PTHR13391">
    <property type="entry name" value="MITOCHONDRIAL DISTRIBUTION REGULATOR MISATO"/>
    <property type="match status" value="1"/>
</dbReference>
<dbReference type="EC" id="3.4.21.53" evidence="8"/>
<keyword evidence="8" id="KW-0378">Hydrolase</keyword>
<evidence type="ECO:0000256" key="2">
    <source>
        <dbReference type="ARBA" id="ARBA00004173"/>
    </source>
</evidence>
<protein>
    <submittedName>
        <fullName evidence="8">Lon protease )</fullName>
        <ecNumber evidence="8">3.4.21.53</ecNumber>
    </submittedName>
</protein>